<dbReference type="Pfam" id="PF01553">
    <property type="entry name" value="Acyltransferase"/>
    <property type="match status" value="1"/>
</dbReference>
<dbReference type="AlphaFoldDB" id="A0A916J4A8"/>
<evidence type="ECO:0000256" key="1">
    <source>
        <dbReference type="ARBA" id="ARBA00006432"/>
    </source>
</evidence>
<dbReference type="EMBL" id="CAJQUM010000001">
    <property type="protein sequence ID" value="CAG4884419.1"/>
    <property type="molecule type" value="Genomic_DNA"/>
</dbReference>
<dbReference type="InterPro" id="IPR042099">
    <property type="entry name" value="ANL_N_sf"/>
</dbReference>
<dbReference type="InterPro" id="IPR020806">
    <property type="entry name" value="PKS_PP-bd"/>
</dbReference>
<dbReference type="SUPFAM" id="SSF47336">
    <property type="entry name" value="ACP-like"/>
    <property type="match status" value="1"/>
</dbReference>
<dbReference type="PROSITE" id="PS50075">
    <property type="entry name" value="CARRIER"/>
    <property type="match status" value="1"/>
</dbReference>
<dbReference type="Pfam" id="PF00550">
    <property type="entry name" value="PP-binding"/>
    <property type="match status" value="1"/>
</dbReference>
<keyword evidence="8" id="KW-1185">Reference proteome</keyword>
<feature type="transmembrane region" description="Helical" evidence="5">
    <location>
        <begin position="696"/>
        <end position="722"/>
    </location>
</feature>
<dbReference type="Proteomes" id="UP000742786">
    <property type="component" value="Unassembled WGS sequence"/>
</dbReference>
<dbReference type="GO" id="GO:0005886">
    <property type="term" value="C:plasma membrane"/>
    <property type="evidence" value="ECO:0007669"/>
    <property type="project" value="TreeGrafter"/>
</dbReference>
<dbReference type="GO" id="GO:0070566">
    <property type="term" value="F:adenylyltransferase activity"/>
    <property type="evidence" value="ECO:0007669"/>
    <property type="project" value="TreeGrafter"/>
</dbReference>
<gene>
    <name evidence="7" type="ORF">GTOL_12302</name>
</gene>
<dbReference type="InterPro" id="IPR009081">
    <property type="entry name" value="PP-bd_ACP"/>
</dbReference>
<name>A0A916J4A8_9PROT</name>
<organism evidence="7 8">
    <name type="scientific">Georgfuchsia toluolica</name>
    <dbReference type="NCBI Taxonomy" id="424218"/>
    <lineage>
        <taxon>Bacteria</taxon>
        <taxon>Pseudomonadati</taxon>
        <taxon>Pseudomonadota</taxon>
        <taxon>Betaproteobacteria</taxon>
        <taxon>Nitrosomonadales</taxon>
        <taxon>Sterolibacteriaceae</taxon>
        <taxon>Georgfuchsia</taxon>
    </lineage>
</organism>
<evidence type="ECO:0000259" key="6">
    <source>
        <dbReference type="PROSITE" id="PS50075"/>
    </source>
</evidence>
<dbReference type="InterPro" id="IPR020845">
    <property type="entry name" value="AMP-binding_CS"/>
</dbReference>
<evidence type="ECO:0000256" key="4">
    <source>
        <dbReference type="ARBA" id="ARBA00022598"/>
    </source>
</evidence>
<dbReference type="Gene3D" id="3.30.300.30">
    <property type="match status" value="1"/>
</dbReference>
<comment type="similarity">
    <text evidence="1">Belongs to the ATP-dependent AMP-binding enzyme family.</text>
</comment>
<dbReference type="Gene3D" id="3.40.50.12780">
    <property type="entry name" value="N-terminal domain of ligase-like"/>
    <property type="match status" value="1"/>
</dbReference>
<dbReference type="RefSeq" id="WP_220636274.1">
    <property type="nucleotide sequence ID" value="NZ_CAJQUM010000001.1"/>
</dbReference>
<dbReference type="InterPro" id="IPR036736">
    <property type="entry name" value="ACP-like_sf"/>
</dbReference>
<dbReference type="EC" id="2.3.1.51" evidence="7"/>
<dbReference type="InterPro" id="IPR045851">
    <property type="entry name" value="AMP-bd_C_sf"/>
</dbReference>
<protein>
    <submittedName>
        <fullName evidence="7">1-acylglycerol-3-phosphate O-acyltransferase</fullName>
        <ecNumber evidence="7">2.3.1.51</ecNumber>
        <ecNumber evidence="7">6.2.1.3</ecNumber>
    </submittedName>
</protein>
<dbReference type="FunFam" id="3.40.50.12780:FF:000013">
    <property type="entry name" value="Long-chain-fatty-acid--AMP ligase FadD32"/>
    <property type="match status" value="1"/>
</dbReference>
<dbReference type="EC" id="6.2.1.3" evidence="7"/>
<dbReference type="GO" id="GO:0031177">
    <property type="term" value="F:phosphopantetheine binding"/>
    <property type="evidence" value="ECO:0007669"/>
    <property type="project" value="InterPro"/>
</dbReference>
<dbReference type="PANTHER" id="PTHR22754">
    <property type="entry name" value="DISCO-INTERACTING PROTEIN 2 DIP2 -RELATED"/>
    <property type="match status" value="1"/>
</dbReference>
<dbReference type="PROSITE" id="PS00455">
    <property type="entry name" value="AMP_BINDING"/>
    <property type="match status" value="1"/>
</dbReference>
<keyword evidence="4 7" id="KW-0436">Ligase</keyword>
<evidence type="ECO:0000313" key="8">
    <source>
        <dbReference type="Proteomes" id="UP000742786"/>
    </source>
</evidence>
<dbReference type="Pfam" id="PF00501">
    <property type="entry name" value="AMP-binding"/>
    <property type="match status" value="1"/>
</dbReference>
<proteinExistence type="inferred from homology"/>
<keyword evidence="7" id="KW-0808">Transferase</keyword>
<dbReference type="CDD" id="cd07989">
    <property type="entry name" value="LPLAT_AGPAT-like"/>
    <property type="match status" value="1"/>
</dbReference>
<keyword evidence="7" id="KW-0012">Acyltransferase</keyword>
<keyword evidence="5" id="KW-0472">Membrane</keyword>
<dbReference type="GO" id="GO:0003841">
    <property type="term" value="F:1-acylglycerol-3-phosphate O-acyltransferase activity"/>
    <property type="evidence" value="ECO:0007669"/>
    <property type="project" value="UniProtKB-EC"/>
</dbReference>
<dbReference type="SMART" id="SM00823">
    <property type="entry name" value="PKS_PP"/>
    <property type="match status" value="1"/>
</dbReference>
<dbReference type="SUPFAM" id="SSF69593">
    <property type="entry name" value="Glycerol-3-phosphate (1)-acyltransferase"/>
    <property type="match status" value="1"/>
</dbReference>
<dbReference type="GO" id="GO:0004467">
    <property type="term" value="F:long-chain fatty acid-CoA ligase activity"/>
    <property type="evidence" value="ECO:0007669"/>
    <property type="project" value="UniProtKB-EC"/>
</dbReference>
<dbReference type="InterPro" id="IPR002123">
    <property type="entry name" value="Plipid/glycerol_acylTrfase"/>
</dbReference>
<dbReference type="InterPro" id="IPR040097">
    <property type="entry name" value="FAAL/FAAC"/>
</dbReference>
<dbReference type="Gene3D" id="1.10.1200.10">
    <property type="entry name" value="ACP-like"/>
    <property type="match status" value="1"/>
</dbReference>
<dbReference type="GO" id="GO:0006633">
    <property type="term" value="P:fatty acid biosynthetic process"/>
    <property type="evidence" value="ECO:0007669"/>
    <property type="project" value="TreeGrafter"/>
</dbReference>
<feature type="domain" description="Carrier" evidence="6">
    <location>
        <begin position="10"/>
        <end position="89"/>
    </location>
</feature>
<dbReference type="GO" id="GO:0071766">
    <property type="term" value="P:Actinobacterium-type cell wall biogenesis"/>
    <property type="evidence" value="ECO:0007669"/>
    <property type="project" value="UniProtKB-ARBA"/>
</dbReference>
<reference evidence="7" key="1">
    <citation type="submission" date="2021-04" db="EMBL/GenBank/DDBJ databases">
        <authorList>
            <person name="Hornung B."/>
        </authorList>
    </citation>
    <scope>NUCLEOTIDE SEQUENCE</scope>
    <source>
        <strain evidence="7">G5G6</strain>
    </source>
</reference>
<evidence type="ECO:0000313" key="7">
    <source>
        <dbReference type="EMBL" id="CAG4884419.1"/>
    </source>
</evidence>
<dbReference type="SMART" id="SM00563">
    <property type="entry name" value="PlsC"/>
    <property type="match status" value="1"/>
</dbReference>
<keyword evidence="5" id="KW-0812">Transmembrane</keyword>
<keyword evidence="5" id="KW-1133">Transmembrane helix</keyword>
<evidence type="ECO:0000256" key="5">
    <source>
        <dbReference type="SAM" id="Phobius"/>
    </source>
</evidence>
<accession>A0A916J4A8</accession>
<dbReference type="SUPFAM" id="SSF56801">
    <property type="entry name" value="Acetyl-CoA synthetase-like"/>
    <property type="match status" value="1"/>
</dbReference>
<evidence type="ECO:0000256" key="2">
    <source>
        <dbReference type="ARBA" id="ARBA00022450"/>
    </source>
</evidence>
<sequence>MNRIQAPCPETSEARLTRIIGEMLAELRGQLVPRVSLDDNLEHELGIDSLARVELVLRIESTFEVRLPETLVADARTPRDLLRALAAASPRVAFDLAQARELTPRIDEAGEPREAGTLPDVLEWHVARHPDRLHISLLEQDEHAEPLTYGALADESRAVANGLAAHGIESGQTVVIMLPTSRDFFLAFIGTLLAGGVPVPIYPPFRWTQIEEHLRRQAAILANCAAPLLVTLASAQPVARLLQAQVPSLRHVLDVADLVSSRHHAGHVAASATALIQYTSGSTGQPKGVVLTHVNLLANIRAMGEAAQASSHDVFVSWLPLYHDMGLIGAWLGSLYYGIPLVLMPPQSFLGRPARWLWAIHHHRGTISAGPNFAYEMLAAKVPDDELRGLDLSSWRLAFNGAEPVRAATLDKFAGRFASHGFDARALAPVYGLAESGLGLTFSPLGRAPLVDRIDTASLAREGRAQFVAADALPAMDVVSCGRPLRAHQVRIVDALGGEAPERVEGRIEFRGPAATAGYFDNPEATAKLIHEGWLDTGDVGYLAAGELYITSRVKDLIIRGGQHIHPYDLEESVGALPGVRKGCVAVFGATDRASGGERVVVVAETRAVGDEARLALRRRIAELANAQLGVPADDIVLVGERVILKTSSGKIRRAACRELYERGLLGAAQRPVTLQLGRLVLSGMIAGSRRLGRTVAAWLLAAYLWGLFALLSVVAVASLLLPRSARRGTVRKLARLFIALSTIPVRVGGEERLRGALPAVIVANHSSYCDFLLLAALQPAEATFAAKREFAPHPFMGPILRRLGVIFVERFDTRQAVEDAHEIARAVATGEAVALFPEGTFTRAPGLLPFHMGAFVAAAESGRPIIPVTLRGTRSVLRDESWFPRRHPLEVRVHAPLQPHGHDWAEAVRLRNETRRVILDHCGEPDAG</sequence>
<dbReference type="InterPro" id="IPR000873">
    <property type="entry name" value="AMP-dep_synth/lig_dom"/>
</dbReference>
<keyword evidence="2" id="KW-0596">Phosphopantetheine</keyword>
<dbReference type="CDD" id="cd05931">
    <property type="entry name" value="FAAL"/>
    <property type="match status" value="1"/>
</dbReference>
<dbReference type="PANTHER" id="PTHR22754:SF32">
    <property type="entry name" value="DISCO-INTERACTING PROTEIN 2"/>
    <property type="match status" value="1"/>
</dbReference>
<keyword evidence="3" id="KW-0597">Phosphoprotein</keyword>
<evidence type="ECO:0000256" key="3">
    <source>
        <dbReference type="ARBA" id="ARBA00022553"/>
    </source>
</evidence>
<comment type="caution">
    <text evidence="7">The sequence shown here is derived from an EMBL/GenBank/DDBJ whole genome shotgun (WGS) entry which is preliminary data.</text>
</comment>